<dbReference type="EMBL" id="CP142434">
    <property type="protein sequence ID" value="XBC47858.1"/>
    <property type="molecule type" value="Genomic_DNA"/>
</dbReference>
<evidence type="ECO:0000256" key="1">
    <source>
        <dbReference type="ARBA" id="ARBA00022450"/>
    </source>
</evidence>
<name>A0AB74U9W8_9LACT</name>
<proteinExistence type="inferred from homology"/>
<comment type="function">
    <text evidence="8">Carrier of the growing fatty acid chain in fatty acid biosynthesis.</text>
</comment>
<dbReference type="PANTHER" id="PTHR20863:SF62">
    <property type="entry name" value="ACYL CARRIER PROTEIN"/>
    <property type="match status" value="1"/>
</dbReference>
<dbReference type="EMBL" id="CP142435">
    <property type="protein sequence ID" value="XBC50251.1"/>
    <property type="molecule type" value="Genomic_DNA"/>
</dbReference>
<evidence type="ECO:0000256" key="7">
    <source>
        <dbReference type="ARBA" id="ARBA00023160"/>
    </source>
</evidence>
<evidence type="ECO:0000256" key="8">
    <source>
        <dbReference type="HAMAP-Rule" id="MF_01217"/>
    </source>
</evidence>
<keyword evidence="7 8" id="KW-0275">Fatty acid biosynthesis</keyword>
<dbReference type="InterPro" id="IPR036736">
    <property type="entry name" value="ACP-like_sf"/>
</dbReference>
<evidence type="ECO:0000313" key="11">
    <source>
        <dbReference type="EMBL" id="XBC50251.1"/>
    </source>
</evidence>
<evidence type="ECO:0000313" key="10">
    <source>
        <dbReference type="EMBL" id="XBC47858.1"/>
    </source>
</evidence>
<dbReference type="SUPFAM" id="SSF47336">
    <property type="entry name" value="ACP-like"/>
    <property type="match status" value="1"/>
</dbReference>
<sequence>MVFETVKDIIVEQLGIDESEVTKETDLENELDADSLDIFQIISDIEDEYDITIDTDLNLQTVGELVDYVQQLIG</sequence>
<organism evidence="12">
    <name type="scientific">Dolosigranulum savutiense</name>
    <dbReference type="NCBI Taxonomy" id="3110288"/>
    <lineage>
        <taxon>Bacteria</taxon>
        <taxon>Bacillati</taxon>
        <taxon>Bacillota</taxon>
        <taxon>Bacilli</taxon>
        <taxon>Lactobacillales</taxon>
        <taxon>Carnobacteriaceae</taxon>
        <taxon>Dolosigranulum</taxon>
    </lineage>
</organism>
<dbReference type="AlphaFoldDB" id="A0AB74U9W8"/>
<comment type="subcellular location">
    <subcellularLocation>
        <location evidence="8">Cytoplasm</location>
    </subcellularLocation>
</comment>
<feature type="domain" description="Carrier" evidence="9">
    <location>
        <begin position="1"/>
        <end position="74"/>
    </location>
</feature>
<keyword evidence="3 8" id="KW-0444">Lipid biosynthesis</keyword>
<protein>
    <recommendedName>
        <fullName evidence="8">Acyl carrier protein</fullName>
        <shortName evidence="8">ACP</shortName>
    </recommendedName>
</protein>
<dbReference type="HAMAP" id="MF_01217">
    <property type="entry name" value="Acyl_carrier"/>
    <property type="match status" value="1"/>
</dbReference>
<gene>
    <name evidence="8" type="primary">acpP</name>
    <name evidence="11" type="ORF">VUQ06_03275</name>
    <name evidence="12" type="ORF">VUQ07_04415</name>
    <name evidence="10" type="ORF">VUQ09_00215</name>
</gene>
<feature type="modified residue" description="O-(pantetheine 4'-phosphoryl)serine" evidence="8">
    <location>
        <position position="35"/>
    </location>
</feature>
<dbReference type="GO" id="GO:0009245">
    <property type="term" value="P:lipid A biosynthetic process"/>
    <property type="evidence" value="ECO:0007669"/>
    <property type="project" value="TreeGrafter"/>
</dbReference>
<dbReference type="GO" id="GO:0000035">
    <property type="term" value="F:acyl binding"/>
    <property type="evidence" value="ECO:0007669"/>
    <property type="project" value="TreeGrafter"/>
</dbReference>
<dbReference type="EMBL" id="CP142436">
    <property type="protein sequence ID" value="XBC52320.1"/>
    <property type="molecule type" value="Genomic_DNA"/>
</dbReference>
<comment type="similarity">
    <text evidence="8">Belongs to the acyl carrier protein (ACP) family.</text>
</comment>
<comment type="pathway">
    <text evidence="8">Lipid metabolism; fatty acid biosynthesis.</text>
</comment>
<evidence type="ECO:0000256" key="3">
    <source>
        <dbReference type="ARBA" id="ARBA00022516"/>
    </source>
</evidence>
<evidence type="ECO:0000259" key="9">
    <source>
        <dbReference type="PROSITE" id="PS50075"/>
    </source>
</evidence>
<reference evidence="12" key="1">
    <citation type="submission" date="2023-12" db="EMBL/GenBank/DDBJ databases">
        <title>Dolosigranulum savutii sp. nov. isolated from human upper respiratory samples collected in Botswana.</title>
        <authorList>
            <person name="Kelly M.S."/>
        </authorList>
    </citation>
    <scope>NUCLEOTIDE SEQUENCE</scope>
    <source>
        <strain evidence="12">MSK211</strain>
        <strain evidence="11">MSK294</strain>
        <strain evidence="10">MSK312</strain>
    </source>
</reference>
<keyword evidence="2 8" id="KW-0963">Cytoplasm</keyword>
<evidence type="ECO:0000256" key="4">
    <source>
        <dbReference type="ARBA" id="ARBA00022553"/>
    </source>
</evidence>
<evidence type="ECO:0000256" key="6">
    <source>
        <dbReference type="ARBA" id="ARBA00023098"/>
    </source>
</evidence>
<comment type="PTM">
    <text evidence="8">4'-phosphopantetheine is transferred from CoA to a specific serine of apo-ACP by AcpS. This modification is essential for activity because fatty acids are bound in thioester linkage to the sulfhydryl of the prosthetic group.</text>
</comment>
<dbReference type="GO" id="GO:0016020">
    <property type="term" value="C:membrane"/>
    <property type="evidence" value="ECO:0007669"/>
    <property type="project" value="GOC"/>
</dbReference>
<dbReference type="GO" id="GO:0005829">
    <property type="term" value="C:cytosol"/>
    <property type="evidence" value="ECO:0007669"/>
    <property type="project" value="TreeGrafter"/>
</dbReference>
<dbReference type="RefSeq" id="WP_347297915.1">
    <property type="nucleotide sequence ID" value="NZ_CP142434.1"/>
</dbReference>
<accession>A0AB74U9W8</accession>
<evidence type="ECO:0000256" key="2">
    <source>
        <dbReference type="ARBA" id="ARBA00022490"/>
    </source>
</evidence>
<dbReference type="InterPro" id="IPR003231">
    <property type="entry name" value="ACP"/>
</dbReference>
<dbReference type="InterPro" id="IPR009081">
    <property type="entry name" value="PP-bd_ACP"/>
</dbReference>
<evidence type="ECO:0000256" key="5">
    <source>
        <dbReference type="ARBA" id="ARBA00022832"/>
    </source>
</evidence>
<keyword evidence="4 8" id="KW-0597">Phosphoprotein</keyword>
<dbReference type="GO" id="GO:0000036">
    <property type="term" value="F:acyl carrier activity"/>
    <property type="evidence" value="ECO:0007669"/>
    <property type="project" value="UniProtKB-UniRule"/>
</dbReference>
<dbReference type="NCBIfam" id="NF002150">
    <property type="entry name" value="PRK00982.1-4"/>
    <property type="match status" value="1"/>
</dbReference>
<dbReference type="KEGG" id="dst:VUQ06_03275"/>
<dbReference type="Pfam" id="PF00550">
    <property type="entry name" value="PP-binding"/>
    <property type="match status" value="1"/>
</dbReference>
<keyword evidence="5 8" id="KW-0276">Fatty acid metabolism</keyword>
<dbReference type="PANTHER" id="PTHR20863">
    <property type="entry name" value="ACYL CARRIER PROTEIN"/>
    <property type="match status" value="1"/>
</dbReference>
<dbReference type="PROSITE" id="PS50075">
    <property type="entry name" value="CARRIER"/>
    <property type="match status" value="1"/>
</dbReference>
<keyword evidence="6 8" id="KW-0443">Lipid metabolism</keyword>
<dbReference type="Gene3D" id="1.10.1200.10">
    <property type="entry name" value="ACP-like"/>
    <property type="match status" value="1"/>
</dbReference>
<keyword evidence="1 8" id="KW-0596">Phosphopantetheine</keyword>
<evidence type="ECO:0000313" key="12">
    <source>
        <dbReference type="EMBL" id="XBC52320.1"/>
    </source>
</evidence>